<comment type="caution">
    <text evidence="2">The sequence shown here is derived from an EMBL/GenBank/DDBJ whole genome shotgun (WGS) entry which is preliminary data.</text>
</comment>
<dbReference type="AlphaFoldDB" id="A0A919T5J1"/>
<accession>A0A919T5J1</accession>
<dbReference type="Proteomes" id="UP000677082">
    <property type="component" value="Unassembled WGS sequence"/>
</dbReference>
<protein>
    <submittedName>
        <fullName evidence="2">Uncharacterized protein</fullName>
    </submittedName>
</protein>
<gene>
    <name evidence="2" type="ORF">Ato02nite_005450</name>
</gene>
<name>A0A919T5J1_9ACTN</name>
<reference evidence="2 3" key="1">
    <citation type="submission" date="2021-03" db="EMBL/GenBank/DDBJ databases">
        <title>Whole genome shotgun sequence of Actinoplanes toevensis NBRC 105298.</title>
        <authorList>
            <person name="Komaki H."/>
            <person name="Tamura T."/>
        </authorList>
    </citation>
    <scope>NUCLEOTIDE SEQUENCE [LARGE SCALE GENOMIC DNA]</scope>
    <source>
        <strain evidence="2 3">NBRC 105298</strain>
    </source>
</reference>
<evidence type="ECO:0000256" key="1">
    <source>
        <dbReference type="SAM" id="MobiDB-lite"/>
    </source>
</evidence>
<evidence type="ECO:0000313" key="3">
    <source>
        <dbReference type="Proteomes" id="UP000677082"/>
    </source>
</evidence>
<organism evidence="2 3">
    <name type="scientific">Paractinoplanes toevensis</name>
    <dbReference type="NCBI Taxonomy" id="571911"/>
    <lineage>
        <taxon>Bacteria</taxon>
        <taxon>Bacillati</taxon>
        <taxon>Actinomycetota</taxon>
        <taxon>Actinomycetes</taxon>
        <taxon>Micromonosporales</taxon>
        <taxon>Micromonosporaceae</taxon>
        <taxon>Paractinoplanes</taxon>
    </lineage>
</organism>
<evidence type="ECO:0000313" key="2">
    <source>
        <dbReference type="EMBL" id="GIM88752.1"/>
    </source>
</evidence>
<dbReference type="EMBL" id="BOQN01000006">
    <property type="protein sequence ID" value="GIM88752.1"/>
    <property type="molecule type" value="Genomic_DNA"/>
</dbReference>
<dbReference type="RefSeq" id="WP_213004735.1">
    <property type="nucleotide sequence ID" value="NZ_BOQN01000006.1"/>
</dbReference>
<proteinExistence type="predicted"/>
<sequence length="108" mass="11235">MTTEVNVEVVRSDEGALTAAVNGAVVPLLDYELATDEDTAEPLLKLLLAPSSFAVRNDAKANDLPVPSAPKAHLKVWGAPDRDPREGLPGWPPPSIGEQVAANAEAGA</sequence>
<keyword evidence="3" id="KW-1185">Reference proteome</keyword>
<feature type="region of interest" description="Disordered" evidence="1">
    <location>
        <begin position="77"/>
        <end position="108"/>
    </location>
</feature>